<feature type="domain" description="Retrovirus-related Pol polyprotein from transposon TNT 1-94-like beta-barrel" evidence="2">
    <location>
        <begin position="138"/>
        <end position="216"/>
    </location>
</feature>
<dbReference type="AlphaFoldDB" id="A0A2K3LTC6"/>
<feature type="compositionally biased region" description="Gly residues" evidence="1">
    <location>
        <begin position="50"/>
        <end position="59"/>
    </location>
</feature>
<accession>A0A2K3LTC6</accession>
<proteinExistence type="predicted"/>
<evidence type="ECO:0000313" key="3">
    <source>
        <dbReference type="EMBL" id="PNX81791.1"/>
    </source>
</evidence>
<evidence type="ECO:0000259" key="2">
    <source>
        <dbReference type="Pfam" id="PF22936"/>
    </source>
</evidence>
<reference evidence="3 4" key="1">
    <citation type="journal article" date="2014" name="Am. J. Bot.">
        <title>Genome assembly and annotation for red clover (Trifolium pratense; Fabaceae).</title>
        <authorList>
            <person name="Istvanek J."/>
            <person name="Jaros M."/>
            <person name="Krenek A."/>
            <person name="Repkova J."/>
        </authorList>
    </citation>
    <scope>NUCLEOTIDE SEQUENCE [LARGE SCALE GENOMIC DNA]</scope>
    <source>
        <strain evidence="4">cv. Tatra</strain>
        <tissue evidence="3">Young leaves</tissue>
    </source>
</reference>
<sequence length="258" mass="27245">MLLAREAKLEKLKKAVLSEPLPVNVAQVPPISPVDSTGSSSAAPHLLGGDFHGGRGGRSGGRRGRGGGRSGGRSNVQRQICEKFGHDARICYHRNSAVVQPPWQVAPARPPSGNQWLNPWHSAQPHPSAYPPPASQLWYPDSGATHHVTNTNNSENLLDSISLSGSDQVLLGNGQGLSITSVGSAKFHSPYKPHTRLSLNNLLLVPAITKNLISANSEVLLQGKLGKDGLYVLDSSISTAPQVNSIAISPNTSFNSTA</sequence>
<dbReference type="InterPro" id="IPR054722">
    <property type="entry name" value="PolX-like_BBD"/>
</dbReference>
<feature type="non-terminal residue" evidence="3">
    <location>
        <position position="258"/>
    </location>
</feature>
<dbReference type="EMBL" id="ASHM01040612">
    <property type="protein sequence ID" value="PNX81791.1"/>
    <property type="molecule type" value="Genomic_DNA"/>
</dbReference>
<organism evidence="3 4">
    <name type="scientific">Trifolium pratense</name>
    <name type="common">Red clover</name>
    <dbReference type="NCBI Taxonomy" id="57577"/>
    <lineage>
        <taxon>Eukaryota</taxon>
        <taxon>Viridiplantae</taxon>
        <taxon>Streptophyta</taxon>
        <taxon>Embryophyta</taxon>
        <taxon>Tracheophyta</taxon>
        <taxon>Spermatophyta</taxon>
        <taxon>Magnoliopsida</taxon>
        <taxon>eudicotyledons</taxon>
        <taxon>Gunneridae</taxon>
        <taxon>Pentapetalae</taxon>
        <taxon>rosids</taxon>
        <taxon>fabids</taxon>
        <taxon>Fabales</taxon>
        <taxon>Fabaceae</taxon>
        <taxon>Papilionoideae</taxon>
        <taxon>50 kb inversion clade</taxon>
        <taxon>NPAAA clade</taxon>
        <taxon>Hologalegina</taxon>
        <taxon>IRL clade</taxon>
        <taxon>Trifolieae</taxon>
        <taxon>Trifolium</taxon>
    </lineage>
</organism>
<comment type="caution">
    <text evidence="3">The sequence shown here is derived from an EMBL/GenBank/DDBJ whole genome shotgun (WGS) entry which is preliminary data.</text>
</comment>
<gene>
    <name evidence="3" type="ORF">L195_g037816</name>
</gene>
<feature type="region of interest" description="Disordered" evidence="1">
    <location>
        <begin position="32"/>
        <end position="76"/>
    </location>
</feature>
<dbReference type="PANTHER" id="PTHR47481:SF31">
    <property type="entry name" value="OS01G0873500 PROTEIN"/>
    <property type="match status" value="1"/>
</dbReference>
<reference evidence="3 4" key="2">
    <citation type="journal article" date="2017" name="Front. Plant Sci.">
        <title>Gene Classification and Mining of Molecular Markers Useful in Red Clover (Trifolium pratense) Breeding.</title>
        <authorList>
            <person name="Istvanek J."/>
            <person name="Dluhosova J."/>
            <person name="Dluhos P."/>
            <person name="Patkova L."/>
            <person name="Nedelnik J."/>
            <person name="Repkova J."/>
        </authorList>
    </citation>
    <scope>NUCLEOTIDE SEQUENCE [LARGE SCALE GENOMIC DNA]</scope>
    <source>
        <strain evidence="4">cv. Tatra</strain>
        <tissue evidence="3">Young leaves</tissue>
    </source>
</reference>
<dbReference type="Proteomes" id="UP000236291">
    <property type="component" value="Unassembled WGS sequence"/>
</dbReference>
<dbReference type="Pfam" id="PF22936">
    <property type="entry name" value="Pol_BBD"/>
    <property type="match status" value="1"/>
</dbReference>
<evidence type="ECO:0000313" key="4">
    <source>
        <dbReference type="Proteomes" id="UP000236291"/>
    </source>
</evidence>
<evidence type="ECO:0000256" key="1">
    <source>
        <dbReference type="SAM" id="MobiDB-lite"/>
    </source>
</evidence>
<name>A0A2K3LTC6_TRIPR</name>
<dbReference type="PANTHER" id="PTHR47481">
    <property type="match status" value="1"/>
</dbReference>
<protein>
    <recommendedName>
        <fullName evidence="2">Retrovirus-related Pol polyprotein from transposon TNT 1-94-like beta-barrel domain-containing protein</fullName>
    </recommendedName>
</protein>